<dbReference type="Pfam" id="PF01713">
    <property type="entry name" value="Smr"/>
    <property type="match status" value="1"/>
</dbReference>
<dbReference type="NCBIfam" id="TIGR01069">
    <property type="entry name" value="mutS2"/>
    <property type="match status" value="1"/>
</dbReference>
<protein>
    <recommendedName>
        <fullName evidence="8">Endonuclease MutS2</fullName>
        <ecNumber evidence="8">3.1.-.-</ecNumber>
    </recommendedName>
    <alternativeName>
        <fullName evidence="8">Ribosome-associated protein quality control-upstream factor</fullName>
        <shortName evidence="8">RQC-upstream factor</shortName>
        <shortName evidence="8">RqcU</shortName>
        <ecNumber evidence="8">3.6.4.-</ecNumber>
    </alternativeName>
</protein>
<accession>K4LHW9</accession>
<keyword evidence="6 8" id="KW-0694">RNA-binding</keyword>
<dbReference type="PIRSF" id="PIRSF005814">
    <property type="entry name" value="MutS_YshD"/>
    <property type="match status" value="1"/>
</dbReference>
<keyword evidence="3 8" id="KW-0547">Nucleotide-binding</keyword>
<dbReference type="Gene3D" id="3.40.50.300">
    <property type="entry name" value="P-loop containing nucleotide triphosphate hydrolases"/>
    <property type="match status" value="1"/>
</dbReference>
<keyword evidence="12" id="KW-1185">Reference proteome</keyword>
<dbReference type="InterPro" id="IPR000432">
    <property type="entry name" value="DNA_mismatch_repair_MutS_C"/>
</dbReference>
<dbReference type="GO" id="GO:0140664">
    <property type="term" value="F:ATP-dependent DNA damage sensor activity"/>
    <property type="evidence" value="ECO:0007669"/>
    <property type="project" value="InterPro"/>
</dbReference>
<evidence type="ECO:0000259" key="10">
    <source>
        <dbReference type="PROSITE" id="PS50828"/>
    </source>
</evidence>
<dbReference type="GO" id="GO:0016887">
    <property type="term" value="F:ATP hydrolysis activity"/>
    <property type="evidence" value="ECO:0007669"/>
    <property type="project" value="InterPro"/>
</dbReference>
<dbReference type="GO" id="GO:0072344">
    <property type="term" value="P:rescue of stalled ribosome"/>
    <property type="evidence" value="ECO:0007669"/>
    <property type="project" value="UniProtKB-UniRule"/>
</dbReference>
<dbReference type="CDD" id="cd03280">
    <property type="entry name" value="ABC_MutS2"/>
    <property type="match status" value="1"/>
</dbReference>
<evidence type="ECO:0000256" key="2">
    <source>
        <dbReference type="ARBA" id="ARBA00022730"/>
    </source>
</evidence>
<dbReference type="Gene3D" id="1.10.1420.10">
    <property type="match status" value="2"/>
</dbReference>
<evidence type="ECO:0000313" key="11">
    <source>
        <dbReference type="EMBL" id="AFV11560.1"/>
    </source>
</evidence>
<feature type="binding site" evidence="8">
    <location>
        <begin position="331"/>
        <end position="338"/>
    </location>
    <ligand>
        <name>ATP</name>
        <dbReference type="ChEBI" id="CHEBI:30616"/>
    </ligand>
</feature>
<dbReference type="SMART" id="SM00463">
    <property type="entry name" value="SMR"/>
    <property type="match status" value="1"/>
</dbReference>
<keyword evidence="4 8" id="KW-0378">Hydrolase</keyword>
<dbReference type="SUPFAM" id="SSF52540">
    <property type="entry name" value="P-loop containing nucleoside triphosphate hydrolases"/>
    <property type="match status" value="1"/>
</dbReference>
<keyword evidence="9" id="KW-0175">Coiled coil</keyword>
<keyword evidence="7 8" id="KW-0238">DNA-binding</keyword>
<evidence type="ECO:0000313" key="12">
    <source>
        <dbReference type="Proteomes" id="UP000000467"/>
    </source>
</evidence>
<keyword evidence="2 8" id="KW-0699">rRNA-binding</keyword>
<dbReference type="Proteomes" id="UP000000467">
    <property type="component" value="Chromosome"/>
</dbReference>
<dbReference type="KEGG" id="tpz:Tph_c13440"/>
<dbReference type="FunFam" id="3.40.50.300:FF:000830">
    <property type="entry name" value="Endonuclease MutS2"/>
    <property type="match status" value="1"/>
</dbReference>
<gene>
    <name evidence="11" type="primary">mutS1</name>
    <name evidence="8" type="synonym">mutS2</name>
    <name evidence="8" type="synonym">rqcU</name>
    <name evidence="11" type="ordered locus">Tph_c13440</name>
</gene>
<keyword evidence="5 8" id="KW-0067">ATP-binding</keyword>
<comment type="subunit">
    <text evidence="8">Homodimer. Binds to stalled ribosomes, contacting rRNA.</text>
</comment>
<dbReference type="InterPro" id="IPR036063">
    <property type="entry name" value="Smr_dom_sf"/>
</dbReference>
<dbReference type="GO" id="GO:0005524">
    <property type="term" value="F:ATP binding"/>
    <property type="evidence" value="ECO:0007669"/>
    <property type="project" value="UniProtKB-UniRule"/>
</dbReference>
<dbReference type="PANTHER" id="PTHR48466:SF2">
    <property type="entry name" value="OS10G0509000 PROTEIN"/>
    <property type="match status" value="1"/>
</dbReference>
<dbReference type="GO" id="GO:0045910">
    <property type="term" value="P:negative regulation of DNA recombination"/>
    <property type="evidence" value="ECO:0007669"/>
    <property type="project" value="InterPro"/>
</dbReference>
<dbReference type="Pfam" id="PF00488">
    <property type="entry name" value="MutS_V"/>
    <property type="match status" value="1"/>
</dbReference>
<dbReference type="SUPFAM" id="SSF48334">
    <property type="entry name" value="DNA repair protein MutS, domain III"/>
    <property type="match status" value="1"/>
</dbReference>
<dbReference type="STRING" id="1089553.Tph_c13440"/>
<evidence type="ECO:0000256" key="6">
    <source>
        <dbReference type="ARBA" id="ARBA00022884"/>
    </source>
</evidence>
<dbReference type="InterPro" id="IPR005747">
    <property type="entry name" value="MutS2"/>
</dbReference>
<dbReference type="SMART" id="SM00533">
    <property type="entry name" value="MUTSd"/>
    <property type="match status" value="1"/>
</dbReference>
<dbReference type="PROSITE" id="PS50828">
    <property type="entry name" value="SMR"/>
    <property type="match status" value="1"/>
</dbReference>
<dbReference type="GO" id="GO:0043023">
    <property type="term" value="F:ribosomal large subunit binding"/>
    <property type="evidence" value="ECO:0007669"/>
    <property type="project" value="UniProtKB-UniRule"/>
</dbReference>
<dbReference type="InterPro" id="IPR045076">
    <property type="entry name" value="MutS"/>
</dbReference>
<dbReference type="InterPro" id="IPR002625">
    <property type="entry name" value="Smr_dom"/>
</dbReference>
<evidence type="ECO:0000256" key="8">
    <source>
        <dbReference type="HAMAP-Rule" id="MF_00092"/>
    </source>
</evidence>
<evidence type="ECO:0000256" key="9">
    <source>
        <dbReference type="SAM" id="Coils"/>
    </source>
</evidence>
<dbReference type="EC" id="3.1.-.-" evidence="8"/>
<feature type="domain" description="Smr" evidence="10">
    <location>
        <begin position="718"/>
        <end position="793"/>
    </location>
</feature>
<dbReference type="EMBL" id="CP003732">
    <property type="protein sequence ID" value="AFV11560.1"/>
    <property type="molecule type" value="Genomic_DNA"/>
</dbReference>
<dbReference type="Pfam" id="PF20297">
    <property type="entry name" value="MSSS"/>
    <property type="match status" value="1"/>
</dbReference>
<evidence type="ECO:0000256" key="1">
    <source>
        <dbReference type="ARBA" id="ARBA00022722"/>
    </source>
</evidence>
<reference evidence="11 12" key="1">
    <citation type="journal article" date="2012" name="BMC Genomics">
        <title>Genome-guided analysis of physiological and morphological traits of the fermentative acetate oxidizer Thermacetogenium phaeum.</title>
        <authorList>
            <person name="Oehler D."/>
            <person name="Poehlein A."/>
            <person name="Leimbach A."/>
            <person name="Muller N."/>
            <person name="Daniel R."/>
            <person name="Gottschalk G."/>
            <person name="Schink B."/>
        </authorList>
    </citation>
    <scope>NUCLEOTIDE SEQUENCE [LARGE SCALE GENOMIC DNA]</scope>
    <source>
        <strain evidence="12">ATCC BAA-254 / DSM 26808 / PB</strain>
    </source>
</reference>
<sequence>MDRFSLKKLEFHKIKEMLEGCCSTPLGVPYVRELEPATEVEEILARQAETTEACHAWRLCPELSFDGVADLAPLLRRALIGGVLEPQDLLSCRDTLQAGERLKKALLSAGRELPRLQARARRIQECRTLQEKINLCIQPDGEISDSASPELARLRQQIRTLQVRIRGLLDEILSKPEWNRYLQEPIYTVRGDRYVVPVKQEHRSQFPGLVHDLSGSGATVFMEPLPLVGPMNELMAKRTAAHREEQRILEELTKMVAAFHDAIQENLRILGELDFILAKGHLSSKLKGNPPRFGDGRCLVLKSGRHPLLRGKVVPLDLHLGRDFDCLIITGPNTGGKTVALKTVGLLVVMAQAGLHIPAGERTVLPVLQNVFADIGDEQSIEQSLSTFSGHMKNIVRILDQVGEGSLVLLDELGAGTDPEQGAALGMAILDRLINKGALIIATTHFSELKIFAHTRQRAENASVEFDSRTLQPTYRLSIGVPGESNAFEIAARLGLDSEVVERARSFLRPEQRELSDLIKHLKEDQFAASSARAEAELERAEVEKLKEKLRREEERLRNKQQEILSMAHEEARELVRTARREAEQLIRFLREKMRQEDARIALEEAQAVRQKLGDLSGRIEERAAATEESAFAGDIPDTLKPGDVVAIPRFHQEGYVISPPGPDGEVLVQVGALKLHLPIKELRRSLKRDKQKKELTATGSRSGGRTIKEHAQVSPEFDFRGMRVEESLKEIDKYLDAAYLAGINRVSLIHGKGTGALREAVRQYLSKHPFVASYRNGNYYEGGTGVTIVELK</sequence>
<feature type="coiled-coil region" evidence="9">
    <location>
        <begin position="524"/>
        <end position="607"/>
    </location>
</feature>
<dbReference type="GO" id="GO:0019843">
    <property type="term" value="F:rRNA binding"/>
    <property type="evidence" value="ECO:0007669"/>
    <property type="project" value="UniProtKB-UniRule"/>
</dbReference>
<evidence type="ECO:0000256" key="7">
    <source>
        <dbReference type="ARBA" id="ARBA00023125"/>
    </source>
</evidence>
<dbReference type="HOGENOM" id="CLU_011252_2_1_9"/>
<dbReference type="InterPro" id="IPR007696">
    <property type="entry name" value="DNA_mismatch_repair_MutS_core"/>
</dbReference>
<dbReference type="EC" id="3.6.4.-" evidence="8"/>
<organism evidence="11 12">
    <name type="scientific">Thermacetogenium phaeum (strain ATCC BAA-254 / DSM 26808 / PB)</name>
    <dbReference type="NCBI Taxonomy" id="1089553"/>
    <lineage>
        <taxon>Bacteria</taxon>
        <taxon>Bacillati</taxon>
        <taxon>Bacillota</taxon>
        <taxon>Clostridia</taxon>
        <taxon>Thermoanaerobacterales</taxon>
        <taxon>Thermoanaerobacteraceae</taxon>
        <taxon>Thermacetogenium</taxon>
    </lineage>
</organism>
<dbReference type="Gene3D" id="3.30.1370.110">
    <property type="match status" value="1"/>
</dbReference>
<dbReference type="PANTHER" id="PTHR48466">
    <property type="entry name" value="OS10G0509000 PROTEIN-RELATED"/>
    <property type="match status" value="1"/>
</dbReference>
<dbReference type="RefSeq" id="WP_015050441.1">
    <property type="nucleotide sequence ID" value="NC_018870.1"/>
</dbReference>
<dbReference type="HAMAP" id="MF_00092">
    <property type="entry name" value="MutS2"/>
    <property type="match status" value="1"/>
</dbReference>
<name>K4LHW9_THEPS</name>
<dbReference type="InterPro" id="IPR036187">
    <property type="entry name" value="DNA_mismatch_repair_MutS_sf"/>
</dbReference>
<dbReference type="GO" id="GO:0006298">
    <property type="term" value="P:mismatch repair"/>
    <property type="evidence" value="ECO:0007669"/>
    <property type="project" value="InterPro"/>
</dbReference>
<evidence type="ECO:0000256" key="4">
    <source>
        <dbReference type="ARBA" id="ARBA00022801"/>
    </source>
</evidence>
<dbReference type="CDD" id="cd06503">
    <property type="entry name" value="ATP-synt_Fo_b"/>
    <property type="match status" value="1"/>
</dbReference>
<dbReference type="GO" id="GO:0004519">
    <property type="term" value="F:endonuclease activity"/>
    <property type="evidence" value="ECO:0007669"/>
    <property type="project" value="UniProtKB-UniRule"/>
</dbReference>
<dbReference type="eggNOG" id="COG1193">
    <property type="taxonomic scope" value="Bacteria"/>
</dbReference>
<dbReference type="InterPro" id="IPR027417">
    <property type="entry name" value="P-loop_NTPase"/>
</dbReference>
<comment type="function">
    <text evidence="8">Acts as a ribosome collision sensor, splitting the ribosome into its 2 subunits. Detects stalled/collided 70S ribosomes which it binds and splits by an ATP-hydrolysis driven conformational change. Acts upstream of the ribosome quality control system (RQC), a ribosome-associated complex that mediates the extraction of incompletely synthesized nascent chains from stalled ribosomes and their subsequent degradation. Probably generates substrates for RQC.</text>
</comment>
<comment type="similarity">
    <text evidence="8">Belongs to the DNA mismatch repair MutS family. MutS2 subfamily.</text>
</comment>
<dbReference type="OrthoDB" id="9808166at2"/>
<dbReference type="PROSITE" id="PS00486">
    <property type="entry name" value="DNA_MISMATCH_REPAIR_2"/>
    <property type="match status" value="1"/>
</dbReference>
<dbReference type="SMART" id="SM00534">
    <property type="entry name" value="MUTSac"/>
    <property type="match status" value="1"/>
</dbReference>
<evidence type="ECO:0000256" key="5">
    <source>
        <dbReference type="ARBA" id="ARBA00022840"/>
    </source>
</evidence>
<dbReference type="GO" id="GO:0030983">
    <property type="term" value="F:mismatched DNA binding"/>
    <property type="evidence" value="ECO:0007669"/>
    <property type="project" value="InterPro"/>
</dbReference>
<comment type="function">
    <text evidence="8">Endonuclease that is involved in the suppression of homologous recombination and thus may have a key role in the control of bacterial genetic diversity.</text>
</comment>
<keyword evidence="8" id="KW-0255">Endonuclease</keyword>
<evidence type="ECO:0000256" key="3">
    <source>
        <dbReference type="ARBA" id="ARBA00022741"/>
    </source>
</evidence>
<keyword evidence="1 8" id="KW-0540">Nuclease</keyword>
<dbReference type="SUPFAM" id="SSF160443">
    <property type="entry name" value="SMR domain-like"/>
    <property type="match status" value="1"/>
</dbReference>
<dbReference type="AlphaFoldDB" id="K4LHW9"/>
<dbReference type="InterPro" id="IPR046893">
    <property type="entry name" value="MSSS"/>
</dbReference>
<proteinExistence type="inferred from homology"/>